<dbReference type="EMBL" id="JAJFAZ020000004">
    <property type="protein sequence ID" value="KAI5334590.1"/>
    <property type="molecule type" value="Genomic_DNA"/>
</dbReference>
<reference evidence="2 3" key="1">
    <citation type="journal article" date="2022" name="G3 (Bethesda)">
        <title>Whole-genome sequence and methylome profiling of the almond [Prunus dulcis (Mill.) D.A. Webb] cultivar 'Nonpareil'.</title>
        <authorList>
            <person name="D'Amico-Willman K.M."/>
            <person name="Ouma W.Z."/>
            <person name="Meulia T."/>
            <person name="Sideli G.M."/>
            <person name="Gradziel T.M."/>
            <person name="Fresnedo-Ramirez J."/>
        </authorList>
    </citation>
    <scope>NUCLEOTIDE SEQUENCE [LARGE SCALE GENOMIC DNA]</scope>
    <source>
        <strain evidence="2">Clone GOH B32 T37-40</strain>
    </source>
</reference>
<keyword evidence="3" id="KW-1185">Reference proteome</keyword>
<accession>A0AAD4W0B1</accession>
<evidence type="ECO:0000313" key="3">
    <source>
        <dbReference type="Proteomes" id="UP001054821"/>
    </source>
</evidence>
<evidence type="ECO:0000313" key="2">
    <source>
        <dbReference type="EMBL" id="KAI5334590.1"/>
    </source>
</evidence>
<feature type="compositionally biased region" description="Basic and acidic residues" evidence="1">
    <location>
        <begin position="52"/>
        <end position="73"/>
    </location>
</feature>
<dbReference type="AlphaFoldDB" id="A0AAD4W0B1"/>
<feature type="compositionally biased region" description="Basic and acidic residues" evidence="1">
    <location>
        <begin position="8"/>
        <end position="27"/>
    </location>
</feature>
<proteinExistence type="predicted"/>
<name>A0AAD4W0B1_PRUDU</name>
<protein>
    <submittedName>
        <fullName evidence="2">Uncharacterized protein</fullName>
    </submittedName>
</protein>
<gene>
    <name evidence="2" type="ORF">L3X38_024723</name>
</gene>
<feature type="region of interest" description="Disordered" evidence="1">
    <location>
        <begin position="52"/>
        <end position="93"/>
    </location>
</feature>
<comment type="caution">
    <text evidence="2">The sequence shown here is derived from an EMBL/GenBank/DDBJ whole genome shotgun (WGS) entry which is preliminary data.</text>
</comment>
<sequence length="104" mass="11265">MTSQDGPSHGDSESRQHASSREEERASEGTFTLTNLVATIHAMGETQREMAETIKELKSSMPKPSEENEKLPQKESAAAGKGSEQKGPSFVTQEDVIAMLETEG</sequence>
<dbReference type="Proteomes" id="UP001054821">
    <property type="component" value="Chromosome 4"/>
</dbReference>
<feature type="region of interest" description="Disordered" evidence="1">
    <location>
        <begin position="1"/>
        <end position="33"/>
    </location>
</feature>
<organism evidence="2 3">
    <name type="scientific">Prunus dulcis</name>
    <name type="common">Almond</name>
    <name type="synonym">Amygdalus dulcis</name>
    <dbReference type="NCBI Taxonomy" id="3755"/>
    <lineage>
        <taxon>Eukaryota</taxon>
        <taxon>Viridiplantae</taxon>
        <taxon>Streptophyta</taxon>
        <taxon>Embryophyta</taxon>
        <taxon>Tracheophyta</taxon>
        <taxon>Spermatophyta</taxon>
        <taxon>Magnoliopsida</taxon>
        <taxon>eudicotyledons</taxon>
        <taxon>Gunneridae</taxon>
        <taxon>Pentapetalae</taxon>
        <taxon>rosids</taxon>
        <taxon>fabids</taxon>
        <taxon>Rosales</taxon>
        <taxon>Rosaceae</taxon>
        <taxon>Amygdaloideae</taxon>
        <taxon>Amygdaleae</taxon>
        <taxon>Prunus</taxon>
    </lineage>
</organism>
<evidence type="ECO:0000256" key="1">
    <source>
        <dbReference type="SAM" id="MobiDB-lite"/>
    </source>
</evidence>